<dbReference type="Proteomes" id="UP001153269">
    <property type="component" value="Unassembled WGS sequence"/>
</dbReference>
<feature type="compositionally biased region" description="Basic and acidic residues" evidence="1">
    <location>
        <begin position="128"/>
        <end position="152"/>
    </location>
</feature>
<comment type="caution">
    <text evidence="2">The sequence shown here is derived from an EMBL/GenBank/DDBJ whole genome shotgun (WGS) entry which is preliminary data.</text>
</comment>
<protein>
    <submittedName>
        <fullName evidence="2">Uncharacterized protein</fullName>
    </submittedName>
</protein>
<proteinExistence type="predicted"/>
<accession>A0A9N7V4H3</accession>
<keyword evidence="3" id="KW-1185">Reference proteome</keyword>
<feature type="non-terminal residue" evidence="2">
    <location>
        <position position="1"/>
    </location>
</feature>
<feature type="compositionally biased region" description="Polar residues" evidence="1">
    <location>
        <begin position="33"/>
        <end position="46"/>
    </location>
</feature>
<evidence type="ECO:0000313" key="3">
    <source>
        <dbReference type="Proteomes" id="UP001153269"/>
    </source>
</evidence>
<reference evidence="2" key="1">
    <citation type="submission" date="2020-03" db="EMBL/GenBank/DDBJ databases">
        <authorList>
            <person name="Weist P."/>
        </authorList>
    </citation>
    <scope>NUCLEOTIDE SEQUENCE</scope>
</reference>
<gene>
    <name evidence="2" type="ORF">PLEPLA_LOCUS33160</name>
</gene>
<evidence type="ECO:0000313" key="2">
    <source>
        <dbReference type="EMBL" id="CAB1445429.1"/>
    </source>
</evidence>
<sequence>IQASLGCKDSGVPGSGQTGHSGLNPASGDKAGHTQTQHAGAVNSPQHLDKWPGFQALGSQALPRKQSRPSAFRLLNSSDCLEGRKAFFPFLSAEEQPSITSQDYIFLFSGSRGGGVRSWVGVKGGRGGRQEDKKGREGATRGEEVKLPRDPDESLETTAGAKPWKQTQISGVGDGKPPPTERRRINSLLF</sequence>
<dbReference type="EMBL" id="CADEAL010003662">
    <property type="protein sequence ID" value="CAB1445429.1"/>
    <property type="molecule type" value="Genomic_DNA"/>
</dbReference>
<organism evidence="2 3">
    <name type="scientific">Pleuronectes platessa</name>
    <name type="common">European plaice</name>
    <dbReference type="NCBI Taxonomy" id="8262"/>
    <lineage>
        <taxon>Eukaryota</taxon>
        <taxon>Metazoa</taxon>
        <taxon>Chordata</taxon>
        <taxon>Craniata</taxon>
        <taxon>Vertebrata</taxon>
        <taxon>Euteleostomi</taxon>
        <taxon>Actinopterygii</taxon>
        <taxon>Neopterygii</taxon>
        <taxon>Teleostei</taxon>
        <taxon>Neoteleostei</taxon>
        <taxon>Acanthomorphata</taxon>
        <taxon>Carangaria</taxon>
        <taxon>Pleuronectiformes</taxon>
        <taxon>Pleuronectoidei</taxon>
        <taxon>Pleuronectidae</taxon>
        <taxon>Pleuronectes</taxon>
    </lineage>
</organism>
<feature type="region of interest" description="Disordered" evidence="1">
    <location>
        <begin position="1"/>
        <end position="68"/>
    </location>
</feature>
<evidence type="ECO:0000256" key="1">
    <source>
        <dbReference type="SAM" id="MobiDB-lite"/>
    </source>
</evidence>
<dbReference type="AlphaFoldDB" id="A0A9N7V4H3"/>
<feature type="region of interest" description="Disordered" evidence="1">
    <location>
        <begin position="119"/>
        <end position="190"/>
    </location>
</feature>
<name>A0A9N7V4H3_PLEPL</name>